<keyword evidence="5 8" id="KW-0012">Acyltransferase</keyword>
<dbReference type="OrthoDB" id="9806880at2"/>
<keyword evidence="6" id="KW-0812">Transmembrane</keyword>
<reference evidence="8 9" key="1">
    <citation type="submission" date="2016-10" db="EMBL/GenBank/DDBJ databases">
        <authorList>
            <person name="de Groot N.N."/>
        </authorList>
    </citation>
    <scope>NUCLEOTIDE SEQUENCE [LARGE SCALE GENOMIC DNA]</scope>
    <source>
        <strain evidence="8 9">DSM 15123</strain>
    </source>
</reference>
<comment type="pathway">
    <text evidence="1">Lipid metabolism.</text>
</comment>
<proteinExistence type="predicted"/>
<accession>A0A1H8D9R8</accession>
<dbReference type="AlphaFoldDB" id="A0A1H8D9R8"/>
<dbReference type="GO" id="GO:0003841">
    <property type="term" value="F:1-acylglycerol-3-phosphate O-acyltransferase activity"/>
    <property type="evidence" value="ECO:0007669"/>
    <property type="project" value="TreeGrafter"/>
</dbReference>
<dbReference type="SUPFAM" id="SSF69593">
    <property type="entry name" value="Glycerol-3-phosphate (1)-acyltransferase"/>
    <property type="match status" value="1"/>
</dbReference>
<keyword evidence="6" id="KW-1133">Transmembrane helix</keyword>
<evidence type="ECO:0000256" key="6">
    <source>
        <dbReference type="SAM" id="Phobius"/>
    </source>
</evidence>
<gene>
    <name evidence="8" type="ORF">SAMN02745977_00238</name>
</gene>
<name>A0A1H8D9R8_9BURK</name>
<keyword evidence="4" id="KW-0443">Lipid metabolism</keyword>
<organism evidence="8 9">
    <name type="scientific">Brachymonas denitrificans DSM 15123</name>
    <dbReference type="NCBI Taxonomy" id="1121117"/>
    <lineage>
        <taxon>Bacteria</taxon>
        <taxon>Pseudomonadati</taxon>
        <taxon>Pseudomonadota</taxon>
        <taxon>Betaproteobacteria</taxon>
        <taxon>Burkholderiales</taxon>
        <taxon>Comamonadaceae</taxon>
        <taxon>Brachymonas</taxon>
    </lineage>
</organism>
<dbReference type="GO" id="GO:0006654">
    <property type="term" value="P:phosphatidic acid biosynthetic process"/>
    <property type="evidence" value="ECO:0007669"/>
    <property type="project" value="TreeGrafter"/>
</dbReference>
<evidence type="ECO:0000313" key="9">
    <source>
        <dbReference type="Proteomes" id="UP000199531"/>
    </source>
</evidence>
<feature type="domain" description="Phospholipid/glycerol acyltransferase" evidence="7">
    <location>
        <begin position="71"/>
        <end position="183"/>
    </location>
</feature>
<protein>
    <submittedName>
        <fullName evidence="8">Lyso-ornithine lipid acyltransferase</fullName>
    </submittedName>
</protein>
<dbReference type="STRING" id="1121117.SAMN02745977_00238"/>
<dbReference type="EMBL" id="FOCW01000001">
    <property type="protein sequence ID" value="SEN03886.1"/>
    <property type="molecule type" value="Genomic_DNA"/>
</dbReference>
<dbReference type="PANTHER" id="PTHR10434:SF64">
    <property type="entry name" value="1-ACYL-SN-GLYCEROL-3-PHOSPHATE ACYLTRANSFERASE-RELATED"/>
    <property type="match status" value="1"/>
</dbReference>
<keyword evidence="3 8" id="KW-0808">Transferase</keyword>
<dbReference type="RefSeq" id="WP_091812962.1">
    <property type="nucleotide sequence ID" value="NZ_FOCW01000001.1"/>
</dbReference>
<keyword evidence="2" id="KW-0444">Lipid biosynthesis</keyword>
<evidence type="ECO:0000256" key="2">
    <source>
        <dbReference type="ARBA" id="ARBA00022516"/>
    </source>
</evidence>
<dbReference type="Proteomes" id="UP000199531">
    <property type="component" value="Unassembled WGS sequence"/>
</dbReference>
<evidence type="ECO:0000259" key="7">
    <source>
        <dbReference type="SMART" id="SM00563"/>
    </source>
</evidence>
<dbReference type="CDD" id="cd07989">
    <property type="entry name" value="LPLAT_AGPAT-like"/>
    <property type="match status" value="1"/>
</dbReference>
<sequence length="247" mass="27896">METNTWRGLGRLWRLLAHILAGFWIVYTRFPRLGEAERRATVQRWAAEAVRRCGITLQVRGTPAEAGPDGLMLVANHISWVDIPTIHAIRFCRFISKSEVKHWPVVGRLADSADTLYLQRTSRRDAHRVLHTMAERLQQGDVLAFFPEGTTSEGVDLLPFHGNLLQAAISVDAPVQPVALQFLDAQGRLSQAPCYIGDDTLLESLWRTVRAEGVVARVTFGEPERAQGRSRQQWAQDLQRTVAELRR</sequence>
<keyword evidence="9" id="KW-1185">Reference proteome</keyword>
<evidence type="ECO:0000313" key="8">
    <source>
        <dbReference type="EMBL" id="SEN03886.1"/>
    </source>
</evidence>
<keyword evidence="6" id="KW-0472">Membrane</keyword>
<evidence type="ECO:0000256" key="3">
    <source>
        <dbReference type="ARBA" id="ARBA00022679"/>
    </source>
</evidence>
<dbReference type="Pfam" id="PF01553">
    <property type="entry name" value="Acyltransferase"/>
    <property type="match status" value="1"/>
</dbReference>
<dbReference type="InterPro" id="IPR002123">
    <property type="entry name" value="Plipid/glycerol_acylTrfase"/>
</dbReference>
<feature type="transmembrane region" description="Helical" evidence="6">
    <location>
        <begin position="12"/>
        <end position="30"/>
    </location>
</feature>
<dbReference type="SMART" id="SM00563">
    <property type="entry name" value="PlsC"/>
    <property type="match status" value="1"/>
</dbReference>
<evidence type="ECO:0000256" key="5">
    <source>
        <dbReference type="ARBA" id="ARBA00023315"/>
    </source>
</evidence>
<dbReference type="PANTHER" id="PTHR10434">
    <property type="entry name" value="1-ACYL-SN-GLYCEROL-3-PHOSPHATE ACYLTRANSFERASE"/>
    <property type="match status" value="1"/>
</dbReference>
<evidence type="ECO:0000256" key="1">
    <source>
        <dbReference type="ARBA" id="ARBA00005189"/>
    </source>
</evidence>
<evidence type="ECO:0000256" key="4">
    <source>
        <dbReference type="ARBA" id="ARBA00023098"/>
    </source>
</evidence>